<comment type="caution">
    <text evidence="2">The sequence shown here is derived from an EMBL/GenBank/DDBJ whole genome shotgun (WGS) entry which is preliminary data.</text>
</comment>
<protein>
    <recommendedName>
        <fullName evidence="4">Lipoprotein</fullName>
    </recommendedName>
</protein>
<reference evidence="2 3" key="1">
    <citation type="submission" date="2018-04" db="EMBL/GenBank/DDBJ databases">
        <title>Genomic Encyclopedia of Type Strains, Phase III (KMG-III): the genomes of soil and plant-associated and newly described type strains.</title>
        <authorList>
            <person name="Whitman W."/>
        </authorList>
    </citation>
    <scope>NUCLEOTIDE SEQUENCE [LARGE SCALE GENOMIC DNA]</scope>
    <source>
        <strain evidence="2 3">MA-olki</strain>
    </source>
</reference>
<dbReference type="Proteomes" id="UP000244013">
    <property type="component" value="Unassembled WGS sequence"/>
</dbReference>
<feature type="signal peptide" evidence="1">
    <location>
        <begin position="1"/>
        <end position="27"/>
    </location>
</feature>
<proteinExistence type="predicted"/>
<dbReference type="NCBIfam" id="NF047637">
    <property type="entry name" value="lipo_CC0125"/>
    <property type="match status" value="1"/>
</dbReference>
<evidence type="ECO:0000256" key="1">
    <source>
        <dbReference type="SAM" id="SignalP"/>
    </source>
</evidence>
<dbReference type="AlphaFoldDB" id="A0A2T5TYW6"/>
<sequence length="208" mass="22656">MFMKPGRKVALAALATGALLLAGCATETTYRPATGQGFSRTGYSDRQVEPGRFLVSFAGNSVTSRDTVERYLFFRAAELTLQNGYDYYLMADRDTNLQSRTYSTPGIGGGFGYGGFGGYWGPSWRYYGRGFGWRNWSPYGGFGGGFGGGYGGFGGGPWGNDFDIRTIDRYEATAEIVMRKGPIPRDNIRAFDARKVVDSIGPSVVLPK</sequence>
<evidence type="ECO:0000313" key="2">
    <source>
        <dbReference type="EMBL" id="PTW44434.1"/>
    </source>
</evidence>
<accession>A0A2T5TYW6</accession>
<dbReference type="EMBL" id="QAYE01000010">
    <property type="protein sequence ID" value="PTW44434.1"/>
    <property type="molecule type" value="Genomic_DNA"/>
</dbReference>
<name>A0A2T5TYW6_9SPHN</name>
<evidence type="ECO:0000313" key="3">
    <source>
        <dbReference type="Proteomes" id="UP000244013"/>
    </source>
</evidence>
<gene>
    <name evidence="2" type="ORF">C8J25_110116</name>
</gene>
<evidence type="ECO:0008006" key="4">
    <source>
        <dbReference type="Google" id="ProtNLM"/>
    </source>
</evidence>
<dbReference type="PROSITE" id="PS51257">
    <property type="entry name" value="PROKAR_LIPOPROTEIN"/>
    <property type="match status" value="1"/>
</dbReference>
<keyword evidence="1" id="KW-0732">Signal</keyword>
<feature type="chain" id="PRO_5015532240" description="Lipoprotein" evidence="1">
    <location>
        <begin position="28"/>
        <end position="208"/>
    </location>
</feature>
<organism evidence="2 3">
    <name type="scientific">Sphingomonas faeni</name>
    <dbReference type="NCBI Taxonomy" id="185950"/>
    <lineage>
        <taxon>Bacteria</taxon>
        <taxon>Pseudomonadati</taxon>
        <taxon>Pseudomonadota</taxon>
        <taxon>Alphaproteobacteria</taxon>
        <taxon>Sphingomonadales</taxon>
        <taxon>Sphingomonadaceae</taxon>
        <taxon>Sphingomonas</taxon>
    </lineage>
</organism>